<reference evidence="6" key="1">
    <citation type="submission" date="2016-11" db="EMBL/GenBank/DDBJ databases">
        <authorList>
            <person name="Varghese N."/>
            <person name="Submissions S."/>
        </authorList>
    </citation>
    <scope>NUCLEOTIDE SEQUENCE [LARGE SCALE GENOMIC DNA]</scope>
    <source>
        <strain evidence="6">DSM 16478</strain>
    </source>
</reference>
<comment type="cofactor">
    <cofactor evidence="1">
        <name>pyridoxal 5'-phosphate</name>
        <dbReference type="ChEBI" id="CHEBI:597326"/>
    </cofactor>
</comment>
<dbReference type="RefSeq" id="WP_073245182.1">
    <property type="nucleotide sequence ID" value="NZ_FQZX01000002.1"/>
</dbReference>
<dbReference type="InterPro" id="IPR015424">
    <property type="entry name" value="PyrdxlP-dep_Trfase"/>
</dbReference>
<dbReference type="InterPro" id="IPR015421">
    <property type="entry name" value="PyrdxlP-dep_Trfase_major"/>
</dbReference>
<accession>A0A1M6RRM4</accession>
<sequence length="350" mass="38757">MFTIDEFPDRTIAIDGKEYLYFGGTSYLGLQTDAEFQSVFINNIKKYGIAYSASRKSNIRISIFDEVDAYLAEIVGSEACVTMSSGYLAGQLVCNYFSQPGYQLYYAPHTHSALLRNQQELFQSWTELENAIKQDSNKTAVLFLDSIDFHGDNYPDYNFLKNLPLQNVILVVDDSHGIGITGKNGGGSFRLLQSLQPKELLVSCSLGKGFGIQAGAIFSSTNMINALKNTQFFGGASPATPASLASIRDASSLIATKRIQLAENMDLFLKNVSGRSLFVYAEGHPTFNFQNEILANYLEENCILVTNFRYPTENDSLMSRIVISASHTNEDILKLCTILNSHSSNPQQLL</sequence>
<keyword evidence="2" id="KW-0808">Transferase</keyword>
<feature type="domain" description="Aminotransferase class I/classII large" evidence="4">
    <location>
        <begin position="60"/>
        <end position="337"/>
    </location>
</feature>
<dbReference type="GO" id="GO:0008710">
    <property type="term" value="F:8-amino-7-oxononanoate synthase activity"/>
    <property type="evidence" value="ECO:0007669"/>
    <property type="project" value="TreeGrafter"/>
</dbReference>
<evidence type="ECO:0000256" key="3">
    <source>
        <dbReference type="ARBA" id="ARBA00022898"/>
    </source>
</evidence>
<dbReference type="GO" id="GO:0009102">
    <property type="term" value="P:biotin biosynthetic process"/>
    <property type="evidence" value="ECO:0007669"/>
    <property type="project" value="TreeGrafter"/>
</dbReference>
<dbReference type="Gene3D" id="3.90.1150.10">
    <property type="entry name" value="Aspartate Aminotransferase, domain 1"/>
    <property type="match status" value="1"/>
</dbReference>
<evidence type="ECO:0000256" key="2">
    <source>
        <dbReference type="ARBA" id="ARBA00022679"/>
    </source>
</evidence>
<dbReference type="Gene3D" id="3.40.640.10">
    <property type="entry name" value="Type I PLP-dependent aspartate aminotransferase-like (Major domain)"/>
    <property type="match status" value="1"/>
</dbReference>
<dbReference type="GO" id="GO:0030170">
    <property type="term" value="F:pyridoxal phosphate binding"/>
    <property type="evidence" value="ECO:0007669"/>
    <property type="project" value="InterPro"/>
</dbReference>
<evidence type="ECO:0000313" key="6">
    <source>
        <dbReference type="Proteomes" id="UP000184314"/>
    </source>
</evidence>
<dbReference type="InterPro" id="IPR015422">
    <property type="entry name" value="PyrdxlP-dep_Trfase_small"/>
</dbReference>
<evidence type="ECO:0000313" key="5">
    <source>
        <dbReference type="EMBL" id="SHK35106.1"/>
    </source>
</evidence>
<dbReference type="PANTHER" id="PTHR13693">
    <property type="entry name" value="CLASS II AMINOTRANSFERASE/8-AMINO-7-OXONONANOATE SYNTHASE"/>
    <property type="match status" value="1"/>
</dbReference>
<organism evidence="5 6">
    <name type="scientific">Maribacter aquivivus</name>
    <dbReference type="NCBI Taxonomy" id="228958"/>
    <lineage>
        <taxon>Bacteria</taxon>
        <taxon>Pseudomonadati</taxon>
        <taxon>Bacteroidota</taxon>
        <taxon>Flavobacteriia</taxon>
        <taxon>Flavobacteriales</taxon>
        <taxon>Flavobacteriaceae</taxon>
        <taxon>Maribacter</taxon>
    </lineage>
</organism>
<keyword evidence="3" id="KW-0663">Pyridoxal phosphate</keyword>
<protein>
    <submittedName>
        <fullName evidence="5">7-keto-8-aminopelargonate synthetase</fullName>
    </submittedName>
</protein>
<dbReference type="PANTHER" id="PTHR13693:SF100">
    <property type="entry name" value="8-AMINO-7-OXONONANOATE SYNTHASE"/>
    <property type="match status" value="1"/>
</dbReference>
<gene>
    <name evidence="5" type="ORF">SAMN04488007_2822</name>
</gene>
<dbReference type="Proteomes" id="UP000184314">
    <property type="component" value="Unassembled WGS sequence"/>
</dbReference>
<evidence type="ECO:0000259" key="4">
    <source>
        <dbReference type="Pfam" id="PF00155"/>
    </source>
</evidence>
<proteinExistence type="predicted"/>
<dbReference type="EMBL" id="FQZX01000002">
    <property type="protein sequence ID" value="SHK35106.1"/>
    <property type="molecule type" value="Genomic_DNA"/>
</dbReference>
<keyword evidence="6" id="KW-1185">Reference proteome</keyword>
<name>A0A1M6RRM4_9FLAO</name>
<dbReference type="InterPro" id="IPR050087">
    <property type="entry name" value="AON_synthase_class-II"/>
</dbReference>
<dbReference type="SUPFAM" id="SSF53383">
    <property type="entry name" value="PLP-dependent transferases"/>
    <property type="match status" value="1"/>
</dbReference>
<dbReference type="OrthoDB" id="846426at2"/>
<dbReference type="InterPro" id="IPR004839">
    <property type="entry name" value="Aminotransferase_I/II_large"/>
</dbReference>
<evidence type="ECO:0000256" key="1">
    <source>
        <dbReference type="ARBA" id="ARBA00001933"/>
    </source>
</evidence>
<dbReference type="Pfam" id="PF00155">
    <property type="entry name" value="Aminotran_1_2"/>
    <property type="match status" value="1"/>
</dbReference>
<dbReference type="STRING" id="228958.SAMN04488007_2822"/>
<dbReference type="AlphaFoldDB" id="A0A1M6RRM4"/>